<proteinExistence type="predicted"/>
<dbReference type="EMBL" id="JAUEOZ010000001">
    <property type="protein sequence ID" value="MDN2481645.1"/>
    <property type="molecule type" value="Genomic_DNA"/>
</dbReference>
<dbReference type="RefSeq" id="WP_289961726.1">
    <property type="nucleotide sequence ID" value="NZ_JAUEOZ010000001.1"/>
</dbReference>
<dbReference type="Proteomes" id="UP001169719">
    <property type="component" value="Unassembled WGS sequence"/>
</dbReference>
<sequence length="67" mass="7770">MNNIDLEQQEADLHFVAEAIADSFHLSPSIWLSRYVLKGSPVLPKENRHLFADFKETKAEMLERLND</sequence>
<comment type="caution">
    <text evidence="1">The sequence shown here is derived from an EMBL/GenBank/DDBJ whole genome shotgun (WGS) entry which is preliminary data.</text>
</comment>
<gene>
    <name evidence="1" type="ORF">QWJ08_09575</name>
</gene>
<evidence type="ECO:0008006" key="3">
    <source>
        <dbReference type="Google" id="ProtNLM"/>
    </source>
</evidence>
<accession>A0ABT7Y0T7</accession>
<protein>
    <recommendedName>
        <fullName evidence="3">Transcriptional regulator</fullName>
    </recommendedName>
</protein>
<evidence type="ECO:0000313" key="2">
    <source>
        <dbReference type="Proteomes" id="UP001169719"/>
    </source>
</evidence>
<keyword evidence="2" id="KW-1185">Reference proteome</keyword>
<reference evidence="1" key="1">
    <citation type="submission" date="2024-05" db="EMBL/GenBank/DDBJ databases">
        <title>Genome Sequences of Four Agar- Degrading Marine Bacteria.</title>
        <authorList>
            <person name="Phillips E.K."/>
            <person name="Shaffer J.C."/>
            <person name="Henson M.W."/>
            <person name="Temperton B."/>
            <person name="Thrash C.J."/>
            <person name="Martin M.O."/>
        </authorList>
    </citation>
    <scope>NUCLEOTIDE SEQUENCE</scope>
    <source>
        <strain evidence="1">EKP203</strain>
    </source>
</reference>
<organism evidence="1 2">
    <name type="scientific">Vibrio agarivorans</name>
    <dbReference type="NCBI Taxonomy" id="153622"/>
    <lineage>
        <taxon>Bacteria</taxon>
        <taxon>Pseudomonadati</taxon>
        <taxon>Pseudomonadota</taxon>
        <taxon>Gammaproteobacteria</taxon>
        <taxon>Vibrionales</taxon>
        <taxon>Vibrionaceae</taxon>
        <taxon>Vibrio</taxon>
    </lineage>
</organism>
<evidence type="ECO:0000313" key="1">
    <source>
        <dbReference type="EMBL" id="MDN2481645.1"/>
    </source>
</evidence>
<name>A0ABT7Y0T7_9VIBR</name>